<accession>A0AB39I327</accession>
<dbReference type="RefSeq" id="WP_280043933.1">
    <property type="nucleotide sequence ID" value="NZ_CP162607.1"/>
</dbReference>
<protein>
    <submittedName>
        <fullName evidence="1">Uncharacterized protein</fullName>
    </submittedName>
</protein>
<proteinExistence type="predicted"/>
<sequence>MNPFYFVIARDTGNVIRVIQRDSRPVNTRALIHRSASIRHRDRYADFFATGRNLIHASQVLEDFNNSELQT</sequence>
<reference evidence="1" key="1">
    <citation type="submission" date="2024-07" db="EMBL/GenBank/DDBJ databases">
        <title>Identification and characteristics of a novel species of coltsfoot's symbiotic bacteria.</title>
        <authorList>
            <person name="Juszczyk A."/>
            <person name="Jasielczuk I."/>
            <person name="Gurgul A."/>
            <person name="Rogala M."/>
            <person name="Kowalczyk A."/>
            <person name="Szmatola T."/>
            <person name="Kosecka-Strojek M."/>
            <person name="Arent Z."/>
            <person name="Latowski D."/>
        </authorList>
    </citation>
    <scope>NUCLEOTIDE SEQUENCE</scope>
    <source>
        <strain evidence="1">Hg7Tf</strain>
    </source>
</reference>
<evidence type="ECO:0000313" key="1">
    <source>
        <dbReference type="EMBL" id="XDK39286.1"/>
    </source>
</evidence>
<dbReference type="EMBL" id="CP162607">
    <property type="protein sequence ID" value="XDK39286.1"/>
    <property type="molecule type" value="Genomic_DNA"/>
</dbReference>
<name>A0AB39I327_9PSED</name>
<gene>
    <name evidence="1" type="ORF">AB4Y39_11630</name>
</gene>
<dbReference type="AlphaFoldDB" id="A0AB39I327"/>
<organism evidence="1">
    <name type="scientific">Pseudomonas sp. Hg7Tf</name>
    <dbReference type="NCBI Taxonomy" id="3236988"/>
    <lineage>
        <taxon>Bacteria</taxon>
        <taxon>Pseudomonadati</taxon>
        <taxon>Pseudomonadota</taxon>
        <taxon>Gammaproteobacteria</taxon>
        <taxon>Pseudomonadales</taxon>
        <taxon>Pseudomonadaceae</taxon>
        <taxon>Pseudomonas</taxon>
    </lineage>
</organism>